<dbReference type="Pfam" id="PF17768">
    <property type="entry name" value="RecJ_OB"/>
    <property type="match status" value="1"/>
</dbReference>
<dbReference type="GO" id="GO:0006281">
    <property type="term" value="P:DNA repair"/>
    <property type="evidence" value="ECO:0007669"/>
    <property type="project" value="InterPro"/>
</dbReference>
<dbReference type="RefSeq" id="WP_235969624.1">
    <property type="nucleotide sequence ID" value="NZ_BJTG01000006.1"/>
</dbReference>
<accession>A0A7I9VP04</accession>
<evidence type="ECO:0000259" key="8">
    <source>
        <dbReference type="Pfam" id="PF02272"/>
    </source>
</evidence>
<gene>
    <name evidence="10" type="primary">recJ</name>
    <name evidence="10" type="ORF">AMYX_26790</name>
</gene>
<keyword evidence="5 10" id="KW-0269">Exonuclease</keyword>
<dbReference type="InterPro" id="IPR041122">
    <property type="entry name" value="RecJ_OB"/>
</dbReference>
<evidence type="ECO:0000313" key="10">
    <source>
        <dbReference type="EMBL" id="GEJ57938.1"/>
    </source>
</evidence>
<evidence type="ECO:0000256" key="4">
    <source>
        <dbReference type="ARBA" id="ARBA00022801"/>
    </source>
</evidence>
<dbReference type="Pfam" id="PF02272">
    <property type="entry name" value="DHHA1"/>
    <property type="match status" value="1"/>
</dbReference>
<evidence type="ECO:0000259" key="7">
    <source>
        <dbReference type="Pfam" id="PF01368"/>
    </source>
</evidence>
<proteinExistence type="inferred from homology"/>
<dbReference type="Proteomes" id="UP000503640">
    <property type="component" value="Unassembled WGS sequence"/>
</dbReference>
<evidence type="ECO:0000313" key="11">
    <source>
        <dbReference type="Proteomes" id="UP000503640"/>
    </source>
</evidence>
<dbReference type="GO" id="GO:0008409">
    <property type="term" value="F:5'-3' exonuclease activity"/>
    <property type="evidence" value="ECO:0007669"/>
    <property type="project" value="InterPro"/>
</dbReference>
<keyword evidence="3" id="KW-0540">Nuclease</keyword>
<dbReference type="GO" id="GO:0003676">
    <property type="term" value="F:nucleic acid binding"/>
    <property type="evidence" value="ECO:0007669"/>
    <property type="project" value="InterPro"/>
</dbReference>
<evidence type="ECO:0000256" key="5">
    <source>
        <dbReference type="ARBA" id="ARBA00022839"/>
    </source>
</evidence>
<evidence type="ECO:0000256" key="1">
    <source>
        <dbReference type="ARBA" id="ARBA00005915"/>
    </source>
</evidence>
<dbReference type="EMBL" id="BJTG01000006">
    <property type="protein sequence ID" value="GEJ57938.1"/>
    <property type="molecule type" value="Genomic_DNA"/>
</dbReference>
<evidence type="ECO:0000256" key="3">
    <source>
        <dbReference type="ARBA" id="ARBA00022722"/>
    </source>
</evidence>
<dbReference type="SUPFAM" id="SSF64182">
    <property type="entry name" value="DHH phosphoesterases"/>
    <property type="match status" value="1"/>
</dbReference>
<dbReference type="InterPro" id="IPR003156">
    <property type="entry name" value="DHHA1_dom"/>
</dbReference>
<dbReference type="InterPro" id="IPR038763">
    <property type="entry name" value="DHH_sf"/>
</dbReference>
<evidence type="ECO:0000259" key="9">
    <source>
        <dbReference type="Pfam" id="PF17768"/>
    </source>
</evidence>
<feature type="coiled-coil region" evidence="6">
    <location>
        <begin position="313"/>
        <end position="352"/>
    </location>
</feature>
<name>A0A7I9VP04_9BACT</name>
<dbReference type="PANTHER" id="PTHR30255">
    <property type="entry name" value="SINGLE-STRANDED-DNA-SPECIFIC EXONUCLEASE RECJ"/>
    <property type="match status" value="1"/>
</dbReference>
<dbReference type="AlphaFoldDB" id="A0A7I9VP04"/>
<dbReference type="Gene3D" id="3.90.1640.30">
    <property type="match status" value="1"/>
</dbReference>
<evidence type="ECO:0000256" key="2">
    <source>
        <dbReference type="ARBA" id="ARBA00019841"/>
    </source>
</evidence>
<feature type="domain" description="DDH" evidence="7">
    <location>
        <begin position="80"/>
        <end position="238"/>
    </location>
</feature>
<dbReference type="InterPro" id="IPR051673">
    <property type="entry name" value="SSDNA_exonuclease_RecJ"/>
</dbReference>
<comment type="similarity">
    <text evidence="1">Belongs to the RecJ family.</text>
</comment>
<sequence>MLARRWVDVGCDDAAAARLARELGIDPLAARVLACRGLGDPAEAQRFLDPRLADLPDPFLMSGMEGAVARLARALAAGERIALYGDYDVDGVTSTVLLAGFLRAAGGDVVTYVPHRLVEGYGLNTAAVRRLAEGGAKLLVSLDCGITSVAEVRAAAELGLDAVVVDHHTVPVELPAAVAILNPHQPGCTYPFKPLAAVGVTFCLAMALRKRLRETGWFGAARPEPNLREALDLVALGTVADVVALTGVNRILVRWGLEELARTRRPGLRALKRVAGLAEGAAVGAGQVGFRLGPRLNAAGRLDDAGRGVRLLLSRDEAEAAALADELDRENRARQDLERQILEEAVAQAEERLAAGARGLVLWRDSWHPGVVGIVASRIVERFHRPAVLVGVAEGVGKGSGRSIEAFHLHEALTACAGHLQRFGGHKHAAGVTVDPAALPAFRAAFEAFAAAHLTDEDLVPRCRIEGRFELEAVSEQAALALERLAPFGAGHPEPLFAVRATPRRARTVGAGGAHLKLALRPGLDAIGFSLGDRLAACGGEIEAAVTLGFDDWDGSRRLQLRIRDLRKPAP</sequence>
<keyword evidence="11" id="KW-1185">Reference proteome</keyword>
<feature type="domain" description="DHHA1" evidence="8">
    <location>
        <begin position="360"/>
        <end position="451"/>
    </location>
</feature>
<evidence type="ECO:0000256" key="6">
    <source>
        <dbReference type="SAM" id="Coils"/>
    </source>
</evidence>
<dbReference type="GO" id="GO:0006310">
    <property type="term" value="P:DNA recombination"/>
    <property type="evidence" value="ECO:0007669"/>
    <property type="project" value="InterPro"/>
</dbReference>
<feature type="domain" description="RecJ OB" evidence="9">
    <location>
        <begin position="465"/>
        <end position="565"/>
    </location>
</feature>
<dbReference type="Gene3D" id="3.10.310.30">
    <property type="match status" value="1"/>
</dbReference>
<dbReference type="Pfam" id="PF01368">
    <property type="entry name" value="DHH"/>
    <property type="match status" value="1"/>
</dbReference>
<reference evidence="11" key="1">
    <citation type="journal article" date="2020" name="Appl. Environ. Microbiol.">
        <title>Diazotrophic Anaeromyxobacter Isolates from Soils.</title>
        <authorList>
            <person name="Masuda Y."/>
            <person name="Yamanaka H."/>
            <person name="Xu Z.X."/>
            <person name="Shiratori Y."/>
            <person name="Aono T."/>
            <person name="Amachi S."/>
            <person name="Senoo K."/>
            <person name="Itoh H."/>
        </authorList>
    </citation>
    <scope>NUCLEOTIDE SEQUENCE [LARGE SCALE GENOMIC DNA]</scope>
    <source>
        <strain evidence="11">R267</strain>
    </source>
</reference>
<dbReference type="InterPro" id="IPR004610">
    <property type="entry name" value="RecJ"/>
</dbReference>
<organism evidence="10 11">
    <name type="scientific">Anaeromyxobacter diazotrophicus</name>
    <dbReference type="NCBI Taxonomy" id="2590199"/>
    <lineage>
        <taxon>Bacteria</taxon>
        <taxon>Pseudomonadati</taxon>
        <taxon>Myxococcota</taxon>
        <taxon>Myxococcia</taxon>
        <taxon>Myxococcales</taxon>
        <taxon>Cystobacterineae</taxon>
        <taxon>Anaeromyxobacteraceae</taxon>
        <taxon>Anaeromyxobacter</taxon>
    </lineage>
</organism>
<dbReference type="InterPro" id="IPR001667">
    <property type="entry name" value="DDH_dom"/>
</dbReference>
<comment type="caution">
    <text evidence="10">The sequence shown here is derived from an EMBL/GenBank/DDBJ whole genome shotgun (WGS) entry which is preliminary data.</text>
</comment>
<dbReference type="PANTHER" id="PTHR30255:SF2">
    <property type="entry name" value="SINGLE-STRANDED-DNA-SPECIFIC EXONUCLEASE RECJ"/>
    <property type="match status" value="1"/>
</dbReference>
<protein>
    <recommendedName>
        <fullName evidence="2">Single-stranded-DNA-specific exonuclease RecJ</fullName>
    </recommendedName>
</protein>
<dbReference type="NCBIfam" id="TIGR00644">
    <property type="entry name" value="recJ"/>
    <property type="match status" value="1"/>
</dbReference>
<keyword evidence="6" id="KW-0175">Coiled coil</keyword>
<keyword evidence="4" id="KW-0378">Hydrolase</keyword>